<accession>C1EI14</accession>
<feature type="region of interest" description="Disordered" evidence="1">
    <location>
        <begin position="62"/>
        <end position="92"/>
    </location>
</feature>
<proteinExistence type="predicted"/>
<dbReference type="AlphaFoldDB" id="C1EI14"/>
<keyword evidence="3" id="KW-1185">Reference proteome</keyword>
<evidence type="ECO:0000256" key="1">
    <source>
        <dbReference type="SAM" id="MobiDB-lite"/>
    </source>
</evidence>
<dbReference type="InParanoid" id="C1EI14"/>
<reference evidence="2 3" key="1">
    <citation type="journal article" date="2009" name="Science">
        <title>Green evolution and dynamic adaptations revealed by genomes of the marine picoeukaryotes Micromonas.</title>
        <authorList>
            <person name="Worden A.Z."/>
            <person name="Lee J.H."/>
            <person name="Mock T."/>
            <person name="Rouze P."/>
            <person name="Simmons M.P."/>
            <person name="Aerts A.L."/>
            <person name="Allen A.E."/>
            <person name="Cuvelier M.L."/>
            <person name="Derelle E."/>
            <person name="Everett M.V."/>
            <person name="Foulon E."/>
            <person name="Grimwood J."/>
            <person name="Gundlach H."/>
            <person name="Henrissat B."/>
            <person name="Napoli C."/>
            <person name="McDonald S.M."/>
            <person name="Parker M.S."/>
            <person name="Rombauts S."/>
            <person name="Salamov A."/>
            <person name="Von Dassow P."/>
            <person name="Badger J.H."/>
            <person name="Coutinho P.M."/>
            <person name="Demir E."/>
            <person name="Dubchak I."/>
            <person name="Gentemann C."/>
            <person name="Eikrem W."/>
            <person name="Gready J.E."/>
            <person name="John U."/>
            <person name="Lanier W."/>
            <person name="Lindquist E.A."/>
            <person name="Lucas S."/>
            <person name="Mayer K.F."/>
            <person name="Moreau H."/>
            <person name="Not F."/>
            <person name="Otillar R."/>
            <person name="Panaud O."/>
            <person name="Pangilinan J."/>
            <person name="Paulsen I."/>
            <person name="Piegu B."/>
            <person name="Poliakov A."/>
            <person name="Robbens S."/>
            <person name="Schmutz J."/>
            <person name="Toulza E."/>
            <person name="Wyss T."/>
            <person name="Zelensky A."/>
            <person name="Zhou K."/>
            <person name="Armbrust E.V."/>
            <person name="Bhattacharya D."/>
            <person name="Goodenough U.W."/>
            <person name="Van de Peer Y."/>
            <person name="Grigoriev I.V."/>
        </authorList>
    </citation>
    <scope>NUCLEOTIDE SEQUENCE [LARGE SCALE GENOMIC DNA]</scope>
    <source>
        <strain evidence="3">RCC299 / NOUM17</strain>
    </source>
</reference>
<evidence type="ECO:0000313" key="2">
    <source>
        <dbReference type="EMBL" id="ACO67778.1"/>
    </source>
</evidence>
<gene>
    <name evidence="2" type="ORF">MICPUN_109552</name>
</gene>
<dbReference type="RefSeq" id="XP_002506520.1">
    <property type="nucleotide sequence ID" value="XM_002506474.1"/>
</dbReference>
<dbReference type="Proteomes" id="UP000002009">
    <property type="component" value="Chromosome 15"/>
</dbReference>
<dbReference type="EMBL" id="CP001333">
    <property type="protein sequence ID" value="ACO67778.1"/>
    <property type="molecule type" value="Genomic_DNA"/>
</dbReference>
<dbReference type="KEGG" id="mis:MICPUN_109552"/>
<dbReference type="GeneID" id="8249278"/>
<evidence type="ECO:0000313" key="3">
    <source>
        <dbReference type="Proteomes" id="UP000002009"/>
    </source>
</evidence>
<protein>
    <submittedName>
        <fullName evidence="2">Uncharacterized protein</fullName>
    </submittedName>
</protein>
<sequence length="176" mass="20073">MLQSRKAEARKLVGGVTIEDWMNGREQTRRLVMEHAQKSAAYAEAAQHRTELLREAEVTFSQNRSVRHGSLAELPDDADPENFPNPPGVSEKTARRLHQEAMRAVGGDDKWWKETARLNREQRVLDQQEEARRRKVLEREVQATPGVTYKNNRDRAGVGAARTSVQSLHFGETEVF</sequence>
<dbReference type="OrthoDB" id="10634284at2759"/>
<name>C1EI14_MICCC</name>
<organism evidence="2 3">
    <name type="scientific">Micromonas commoda (strain RCC299 / NOUM17 / CCMP2709)</name>
    <name type="common">Picoplanktonic green alga</name>
    <dbReference type="NCBI Taxonomy" id="296587"/>
    <lineage>
        <taxon>Eukaryota</taxon>
        <taxon>Viridiplantae</taxon>
        <taxon>Chlorophyta</taxon>
        <taxon>Mamiellophyceae</taxon>
        <taxon>Mamiellales</taxon>
        <taxon>Mamiellaceae</taxon>
        <taxon>Micromonas</taxon>
    </lineage>
</organism>